<dbReference type="GO" id="GO:0005886">
    <property type="term" value="C:plasma membrane"/>
    <property type="evidence" value="ECO:0007669"/>
    <property type="project" value="TreeGrafter"/>
</dbReference>
<dbReference type="SUPFAM" id="SSF82714">
    <property type="entry name" value="Multidrug efflux transporter AcrB TolC docking domain, DN and DC subdomains"/>
    <property type="match status" value="1"/>
</dbReference>
<evidence type="ECO:0000313" key="2">
    <source>
        <dbReference type="Proteomes" id="UP001268610"/>
    </source>
</evidence>
<dbReference type="Gene3D" id="3.30.70.1440">
    <property type="entry name" value="Multidrug efflux transporter AcrB pore domain"/>
    <property type="match status" value="1"/>
</dbReference>
<dbReference type="InterPro" id="IPR027463">
    <property type="entry name" value="AcrB_DN_DC_subdom"/>
</dbReference>
<feature type="non-terminal residue" evidence="1">
    <location>
        <position position="132"/>
    </location>
</feature>
<organism evidence="1 2">
    <name type="scientific">Rhizobium hidalgonense</name>
    <dbReference type="NCBI Taxonomy" id="1538159"/>
    <lineage>
        <taxon>Bacteria</taxon>
        <taxon>Pseudomonadati</taxon>
        <taxon>Pseudomonadota</taxon>
        <taxon>Alphaproteobacteria</taxon>
        <taxon>Hyphomicrobiales</taxon>
        <taxon>Rhizobiaceae</taxon>
        <taxon>Rhizobium/Agrobacterium group</taxon>
        <taxon>Rhizobium</taxon>
    </lineage>
</organism>
<reference evidence="1" key="1">
    <citation type="submission" date="2023-04" db="EMBL/GenBank/DDBJ databases">
        <title>Genomic characterization of faba bean (Vicia faba) microsymbionts in Mexican soils.</title>
        <authorList>
            <person name="Rivera Orduna F.N."/>
            <person name="Guevara-Luna J."/>
            <person name="Yan J."/>
            <person name="Arroyo-Herrera I."/>
            <person name="Li Y."/>
            <person name="Vasquez-Murrieta M.S."/>
            <person name="Wang E.T."/>
        </authorList>
    </citation>
    <scope>NUCLEOTIDE SEQUENCE</scope>
    <source>
        <strain evidence="1">CH26</strain>
    </source>
</reference>
<comment type="caution">
    <text evidence="1">The sequence shown here is derived from an EMBL/GenBank/DDBJ whole genome shotgun (WGS) entry which is preliminary data.</text>
</comment>
<proteinExistence type="predicted"/>
<evidence type="ECO:0000313" key="1">
    <source>
        <dbReference type="EMBL" id="MDR9778495.1"/>
    </source>
</evidence>
<dbReference type="AlphaFoldDB" id="A0AAJ2H330"/>
<dbReference type="Proteomes" id="UP001268610">
    <property type="component" value="Unassembled WGS sequence"/>
</dbReference>
<dbReference type="EMBL" id="JAVLSF010000878">
    <property type="protein sequence ID" value="MDR9778495.1"/>
    <property type="molecule type" value="Genomic_DNA"/>
</dbReference>
<accession>A0AAJ2H330</accession>
<feature type="non-terminal residue" evidence="1">
    <location>
        <position position="1"/>
    </location>
</feature>
<dbReference type="Pfam" id="PF00873">
    <property type="entry name" value="ACR_tran"/>
    <property type="match status" value="1"/>
</dbReference>
<protein>
    <submittedName>
        <fullName evidence="1">Efflux RND transporter permease subunit</fullName>
    </submittedName>
</protein>
<dbReference type="GO" id="GO:0042910">
    <property type="term" value="F:xenobiotic transmembrane transporter activity"/>
    <property type="evidence" value="ECO:0007669"/>
    <property type="project" value="TreeGrafter"/>
</dbReference>
<dbReference type="InterPro" id="IPR001036">
    <property type="entry name" value="Acrflvin-R"/>
</dbReference>
<dbReference type="PANTHER" id="PTHR32063:SF32">
    <property type="entry name" value="AMINOGLYCOSIDE EFFLUX PUMP-RELATED"/>
    <property type="match status" value="1"/>
</dbReference>
<dbReference type="Gene3D" id="3.30.2090.10">
    <property type="entry name" value="Multidrug efflux transporter AcrB TolC docking domain, DN and DC subdomains"/>
    <property type="match status" value="1"/>
</dbReference>
<dbReference type="RefSeq" id="WP_310866544.1">
    <property type="nucleotide sequence ID" value="NZ_JAVLSF010000878.1"/>
</dbReference>
<name>A0AAJ2H330_9HYPH</name>
<gene>
    <name evidence="1" type="ORF">RJJ65_38800</name>
</gene>
<sequence length="132" mass="14952">LISAQENIVNQANENPNLRNVRMSGLEDKTQLHLDIDQVKAAVMGLSQNDINNTLSAAWGGVYINDFIDRGRVKRVYMQGDMDSRSSPDDLSKWYVRANDGIMASFASFSRSDWIRNPQLLQRFNGISSMRI</sequence>
<dbReference type="PANTHER" id="PTHR32063">
    <property type="match status" value="1"/>
</dbReference>